<feature type="domain" description="FAD-binding FR-type" evidence="11">
    <location>
        <begin position="345"/>
        <end position="484"/>
    </location>
</feature>
<keyword evidence="5" id="KW-0249">Electron transport</keyword>
<dbReference type="Pfam" id="PF08030">
    <property type="entry name" value="NAD_binding_6"/>
    <property type="match status" value="1"/>
</dbReference>
<dbReference type="OrthoDB" id="4494341at2759"/>
<dbReference type="InterPro" id="IPR013121">
    <property type="entry name" value="Fe_red_NAD-bd_6"/>
</dbReference>
<evidence type="ECO:0000256" key="5">
    <source>
        <dbReference type="ARBA" id="ARBA00022982"/>
    </source>
</evidence>
<comment type="caution">
    <text evidence="12">The sequence shown here is derived from an EMBL/GenBank/DDBJ whole genome shotgun (WGS) entry which is preliminary data.</text>
</comment>
<proteinExistence type="inferred from homology"/>
<dbReference type="InterPro" id="IPR051410">
    <property type="entry name" value="Ferric/Cupric_Reductase"/>
</dbReference>
<dbReference type="InterPro" id="IPR013130">
    <property type="entry name" value="Fe3_Rdtase_TM_dom"/>
</dbReference>
<organism evidence="12 13">
    <name type="scientific">Endocarpon pusillum</name>
    <dbReference type="NCBI Taxonomy" id="364733"/>
    <lineage>
        <taxon>Eukaryota</taxon>
        <taxon>Fungi</taxon>
        <taxon>Dikarya</taxon>
        <taxon>Ascomycota</taxon>
        <taxon>Pezizomycotina</taxon>
        <taxon>Eurotiomycetes</taxon>
        <taxon>Chaetothyriomycetidae</taxon>
        <taxon>Verrucariales</taxon>
        <taxon>Verrucariaceae</taxon>
        <taxon>Endocarpon</taxon>
    </lineage>
</organism>
<evidence type="ECO:0000256" key="4">
    <source>
        <dbReference type="ARBA" id="ARBA00022692"/>
    </source>
</evidence>
<dbReference type="InterPro" id="IPR039261">
    <property type="entry name" value="FNR_nucleotide-bd"/>
</dbReference>
<feature type="transmembrane region" description="Helical" evidence="10">
    <location>
        <begin position="223"/>
        <end position="241"/>
    </location>
</feature>
<feature type="transmembrane region" description="Helical" evidence="10">
    <location>
        <begin position="63"/>
        <end position="81"/>
    </location>
</feature>
<dbReference type="InterPro" id="IPR013112">
    <property type="entry name" value="FAD-bd_8"/>
</dbReference>
<keyword evidence="9 10" id="KW-0472">Membrane</keyword>
<feature type="transmembrane region" description="Helical" evidence="10">
    <location>
        <begin position="151"/>
        <end position="169"/>
    </location>
</feature>
<dbReference type="CDD" id="cd06186">
    <property type="entry name" value="NOX_Duox_like_FAD_NADP"/>
    <property type="match status" value="1"/>
</dbReference>
<feature type="transmembrane region" description="Helical" evidence="10">
    <location>
        <begin position="261"/>
        <end position="279"/>
    </location>
</feature>
<gene>
    <name evidence="12" type="ORF">GJ744_012405</name>
</gene>
<evidence type="ECO:0000259" key="11">
    <source>
        <dbReference type="PROSITE" id="PS51384"/>
    </source>
</evidence>
<feature type="transmembrane region" description="Helical" evidence="10">
    <location>
        <begin position="291"/>
        <end position="310"/>
    </location>
</feature>
<comment type="similarity">
    <text evidence="2">Belongs to the ferric reductase (FRE) family.</text>
</comment>
<dbReference type="GO" id="GO:0000293">
    <property type="term" value="F:ferric-chelate reductase activity"/>
    <property type="evidence" value="ECO:0007669"/>
    <property type="project" value="UniProtKB-ARBA"/>
</dbReference>
<dbReference type="InterPro" id="IPR017927">
    <property type="entry name" value="FAD-bd_FR_type"/>
</dbReference>
<dbReference type="Gene3D" id="3.40.50.80">
    <property type="entry name" value="Nucleotide-binding domain of ferredoxin-NADP reductase (FNR) module"/>
    <property type="match status" value="1"/>
</dbReference>
<evidence type="ECO:0000256" key="3">
    <source>
        <dbReference type="ARBA" id="ARBA00022448"/>
    </source>
</evidence>
<evidence type="ECO:0000256" key="6">
    <source>
        <dbReference type="ARBA" id="ARBA00022989"/>
    </source>
</evidence>
<keyword evidence="3" id="KW-0813">Transport</keyword>
<dbReference type="PANTHER" id="PTHR32361">
    <property type="entry name" value="FERRIC/CUPRIC REDUCTASE TRANSMEMBRANE COMPONENT"/>
    <property type="match status" value="1"/>
</dbReference>
<evidence type="ECO:0000256" key="10">
    <source>
        <dbReference type="SAM" id="Phobius"/>
    </source>
</evidence>
<comment type="subcellular location">
    <subcellularLocation>
        <location evidence="1">Membrane</location>
        <topology evidence="1">Multi-pass membrane protein</topology>
    </subcellularLocation>
</comment>
<keyword evidence="6 10" id="KW-1133">Transmembrane helix</keyword>
<dbReference type="SFLD" id="SFLDG01168">
    <property type="entry name" value="Ferric_reductase_subgroup_(FRE"/>
    <property type="match status" value="1"/>
</dbReference>
<evidence type="ECO:0000313" key="13">
    <source>
        <dbReference type="Proteomes" id="UP000606974"/>
    </source>
</evidence>
<dbReference type="PANTHER" id="PTHR32361:SF12">
    <property type="entry name" value="PUTATIVE (AFU_ORTHOLOGUE AFUA_1G14340)-RELATED"/>
    <property type="match status" value="1"/>
</dbReference>
<dbReference type="SFLD" id="SFLDS00052">
    <property type="entry name" value="Ferric_Reductase_Domain"/>
    <property type="match status" value="1"/>
</dbReference>
<evidence type="ECO:0000256" key="9">
    <source>
        <dbReference type="ARBA" id="ARBA00023136"/>
    </source>
</evidence>
<dbReference type="GO" id="GO:0006879">
    <property type="term" value="P:intracellular iron ion homeostasis"/>
    <property type="evidence" value="ECO:0007669"/>
    <property type="project" value="TreeGrafter"/>
</dbReference>
<accession>A0A8H7E2Q8</accession>
<keyword evidence="7" id="KW-0560">Oxidoreductase</keyword>
<reference evidence="12" key="1">
    <citation type="submission" date="2020-02" db="EMBL/GenBank/DDBJ databases">
        <authorList>
            <person name="Palmer J.M."/>
        </authorList>
    </citation>
    <scope>NUCLEOTIDE SEQUENCE</scope>
    <source>
        <strain evidence="12">EPUS1.4</strain>
        <tissue evidence="12">Thallus</tissue>
    </source>
</reference>
<dbReference type="PROSITE" id="PS51384">
    <property type="entry name" value="FAD_FR"/>
    <property type="match status" value="1"/>
</dbReference>
<evidence type="ECO:0000256" key="2">
    <source>
        <dbReference type="ARBA" id="ARBA00006278"/>
    </source>
</evidence>
<dbReference type="GO" id="GO:0006826">
    <property type="term" value="P:iron ion transport"/>
    <property type="evidence" value="ECO:0007669"/>
    <property type="project" value="TreeGrafter"/>
</dbReference>
<dbReference type="Proteomes" id="UP000606974">
    <property type="component" value="Unassembled WGS sequence"/>
</dbReference>
<dbReference type="SUPFAM" id="SSF52343">
    <property type="entry name" value="Ferredoxin reductase-like, C-terminal NADP-linked domain"/>
    <property type="match status" value="1"/>
</dbReference>
<keyword evidence="8" id="KW-0406">Ion transport</keyword>
<name>A0A8H7E2Q8_9EURO</name>
<dbReference type="GO" id="GO:0005886">
    <property type="term" value="C:plasma membrane"/>
    <property type="evidence" value="ECO:0007669"/>
    <property type="project" value="TreeGrafter"/>
</dbReference>
<evidence type="ECO:0000313" key="12">
    <source>
        <dbReference type="EMBL" id="KAF7505963.1"/>
    </source>
</evidence>
<evidence type="ECO:0000256" key="1">
    <source>
        <dbReference type="ARBA" id="ARBA00004141"/>
    </source>
</evidence>
<dbReference type="GO" id="GO:0015677">
    <property type="term" value="P:copper ion import"/>
    <property type="evidence" value="ECO:0007669"/>
    <property type="project" value="TreeGrafter"/>
</dbReference>
<dbReference type="EMBL" id="JAACFV010000097">
    <property type="protein sequence ID" value="KAF7505963.1"/>
    <property type="molecule type" value="Genomic_DNA"/>
</dbReference>
<dbReference type="Pfam" id="PF01794">
    <property type="entry name" value="Ferric_reduct"/>
    <property type="match status" value="1"/>
</dbReference>
<protein>
    <recommendedName>
        <fullName evidence="11">FAD-binding FR-type domain-containing protein</fullName>
    </recommendedName>
</protein>
<dbReference type="AlphaFoldDB" id="A0A8H7E2Q8"/>
<dbReference type="Pfam" id="PF08022">
    <property type="entry name" value="FAD_binding_8"/>
    <property type="match status" value="1"/>
</dbReference>
<evidence type="ECO:0000256" key="8">
    <source>
        <dbReference type="ARBA" id="ARBA00023065"/>
    </source>
</evidence>
<sequence length="637" mass="70453">MLSATPPSILHRFPRGTSFARRMAADTHPSADEAASSSGSDILPYTSGLNGVKLHMDQYLIKWLWISMVSIAVLILASRIIQLCNSHLRRIFSLTASTRQQSYWSFDKTSIWPQFKNNVLYAPLGKKRHNREVKFSEAVNVGTLPSRFHTFLLFLLLGSNIAYCCILDYRQSNKAALLAELRGRSGILATVNMIPLILLAGRNNPAISLLKVSFDTYNLLHRWIGRIVVVEAIVHTIAWGANCVQAKGMGGVGQSIREDPFLQWGLVGTVAMAIILVQSPSVVRHAFYETFLHLHQALAFAAILGVYIHLEIAKLPALPYIRAVVGLWASERLLRLLRLGYLNLSRRHGCTNVVVEALQGEACRVTFNLPRHVTVRPGSHVYAYLPRVSLWMSHPFSVAWTNVDSEPPTGAGTLSPISPTSPSSLEKQMTLSLQKSKEPTSISLVMVARTGMTRKIYDMARASEGGMMQISGYVEGPYAGHDSLKSYGTVVLFAGGAGITHHLVQIRHLIAASQAGTVATRKIVLVWSVRSVEMLSWVRPWMDEILQMEGRRDVLKILLFVTKPRSPRDLVSPSATVKLFPGRCRPPVILDEELPTRVGAAAVSVCGPGAFADEVRAAVRERLHWGSLDFVEEAFTW</sequence>
<keyword evidence="13" id="KW-1185">Reference proteome</keyword>
<evidence type="ECO:0000256" key="7">
    <source>
        <dbReference type="ARBA" id="ARBA00023002"/>
    </source>
</evidence>
<keyword evidence="4 10" id="KW-0812">Transmembrane</keyword>